<evidence type="ECO:0000313" key="3">
    <source>
        <dbReference type="Proteomes" id="UP000192815"/>
    </source>
</evidence>
<dbReference type="AlphaFoldDB" id="A0A1X0N8Y9"/>
<feature type="transmembrane region" description="Helical" evidence="1">
    <location>
        <begin position="83"/>
        <end position="105"/>
    </location>
</feature>
<keyword evidence="1" id="KW-1133">Transmembrane helix</keyword>
<evidence type="ECO:0000256" key="1">
    <source>
        <dbReference type="SAM" id="Phobius"/>
    </source>
</evidence>
<proteinExistence type="predicted"/>
<evidence type="ECO:0000313" key="2">
    <source>
        <dbReference type="EMBL" id="ORC60265.1"/>
    </source>
</evidence>
<gene>
    <name evidence="2" type="ORF">BZK31_08120</name>
</gene>
<keyword evidence="3" id="KW-1185">Reference proteome</keyword>
<dbReference type="EMBL" id="MUIO01000021">
    <property type="protein sequence ID" value="ORC60265.1"/>
    <property type="molecule type" value="Genomic_DNA"/>
</dbReference>
<organism evidence="2 3">
    <name type="scientific">Pseudomonas floridensis</name>
    <dbReference type="NCBI Taxonomy" id="1958950"/>
    <lineage>
        <taxon>Bacteria</taxon>
        <taxon>Pseudomonadati</taxon>
        <taxon>Pseudomonadota</taxon>
        <taxon>Gammaproteobacteria</taxon>
        <taxon>Pseudomonadales</taxon>
        <taxon>Pseudomonadaceae</taxon>
        <taxon>Pseudomonas</taxon>
    </lineage>
</organism>
<dbReference type="Proteomes" id="UP000192815">
    <property type="component" value="Unassembled WGS sequence"/>
</dbReference>
<feature type="transmembrane region" description="Helical" evidence="1">
    <location>
        <begin position="12"/>
        <end position="33"/>
    </location>
</feature>
<name>A0A1X0N8Y9_9PSED</name>
<reference evidence="3" key="1">
    <citation type="submission" date="2017-02" db="EMBL/GenBank/DDBJ databases">
        <title>Pseudomonas floridae sp. nov., a novel pathogenic bacterial species isolated from tomato.</title>
        <authorList>
            <person name="Timilsina S."/>
            <person name="Vallad G.E."/>
            <person name="Jones J.B."/>
        </authorList>
    </citation>
    <scope>NUCLEOTIDE SEQUENCE [LARGE SCALE GENOMIC DNA]</scope>
    <source>
        <strain evidence="3">GEV388</strain>
    </source>
</reference>
<keyword evidence="1" id="KW-0472">Membrane</keyword>
<dbReference type="STRING" id="1958950.BZK31_08120"/>
<sequence length="115" mass="12277">MLGAAFMADVYGLFYWLLILLAIFAGLAWLWMFVDHLDIRKGWQALVVCPVTIGLVHVVGGQADHFRAIVAAAGTGLQPGDGLGMFIMLFMGAGLLVGPLALLFSGNSGKREGNR</sequence>
<accession>A0A1X0N8Y9</accession>
<keyword evidence="1" id="KW-0812">Transmembrane</keyword>
<protein>
    <submittedName>
        <fullName evidence="2">Uncharacterized protein</fullName>
    </submittedName>
</protein>
<comment type="caution">
    <text evidence="2">The sequence shown here is derived from an EMBL/GenBank/DDBJ whole genome shotgun (WGS) entry which is preliminary data.</text>
</comment>